<keyword evidence="2" id="KW-1185">Reference proteome</keyword>
<reference evidence="1 2" key="1">
    <citation type="submission" date="2024-05" db="EMBL/GenBank/DDBJ databases">
        <title>Genome sequencing and assembly of Indian major carp, Cirrhinus mrigala (Hamilton, 1822).</title>
        <authorList>
            <person name="Mohindra V."/>
            <person name="Chowdhury L.M."/>
            <person name="Lal K."/>
            <person name="Jena J.K."/>
        </authorList>
    </citation>
    <scope>NUCLEOTIDE SEQUENCE [LARGE SCALE GENOMIC DNA]</scope>
    <source>
        <strain evidence="1">CM1030</strain>
        <tissue evidence="1">Blood</tissue>
    </source>
</reference>
<gene>
    <name evidence="1" type="ORF">M9458_009906</name>
</gene>
<dbReference type="Proteomes" id="UP001529510">
    <property type="component" value="Unassembled WGS sequence"/>
</dbReference>
<evidence type="ECO:0008006" key="3">
    <source>
        <dbReference type="Google" id="ProtNLM"/>
    </source>
</evidence>
<evidence type="ECO:0000313" key="1">
    <source>
        <dbReference type="EMBL" id="KAL0196334.1"/>
    </source>
</evidence>
<proteinExistence type="predicted"/>
<dbReference type="AlphaFoldDB" id="A0ABD0RCS2"/>
<organism evidence="1 2">
    <name type="scientific">Cirrhinus mrigala</name>
    <name type="common">Mrigala</name>
    <dbReference type="NCBI Taxonomy" id="683832"/>
    <lineage>
        <taxon>Eukaryota</taxon>
        <taxon>Metazoa</taxon>
        <taxon>Chordata</taxon>
        <taxon>Craniata</taxon>
        <taxon>Vertebrata</taxon>
        <taxon>Euteleostomi</taxon>
        <taxon>Actinopterygii</taxon>
        <taxon>Neopterygii</taxon>
        <taxon>Teleostei</taxon>
        <taxon>Ostariophysi</taxon>
        <taxon>Cypriniformes</taxon>
        <taxon>Cyprinidae</taxon>
        <taxon>Labeoninae</taxon>
        <taxon>Labeonini</taxon>
        <taxon>Cirrhinus</taxon>
    </lineage>
</organism>
<dbReference type="EMBL" id="JAMKFB020000004">
    <property type="protein sequence ID" value="KAL0196334.1"/>
    <property type="molecule type" value="Genomic_DNA"/>
</dbReference>
<evidence type="ECO:0000313" key="2">
    <source>
        <dbReference type="Proteomes" id="UP001529510"/>
    </source>
</evidence>
<feature type="non-terminal residue" evidence="1">
    <location>
        <position position="1"/>
    </location>
</feature>
<sequence length="54" mass="5843">GADRAQGNSVENLYTAQYGEKTGNGLSLQYRDSHMGERCQNDSFLQSAGIAPVH</sequence>
<name>A0ABD0RCS2_CIRMR</name>
<accession>A0ABD0RCS2</accession>
<protein>
    <recommendedName>
        <fullName evidence="3">MHC class I antigen</fullName>
    </recommendedName>
</protein>
<comment type="caution">
    <text evidence="1">The sequence shown here is derived from an EMBL/GenBank/DDBJ whole genome shotgun (WGS) entry which is preliminary data.</text>
</comment>
<feature type="non-terminal residue" evidence="1">
    <location>
        <position position="54"/>
    </location>
</feature>